<dbReference type="EMBL" id="AWVF01000351">
    <property type="protein sequence ID" value="ERJ90714.1"/>
    <property type="molecule type" value="Genomic_DNA"/>
</dbReference>
<dbReference type="Proteomes" id="UP000016662">
    <property type="component" value="Unassembled WGS sequence"/>
</dbReference>
<proteinExistence type="predicted"/>
<evidence type="ECO:0000313" key="2">
    <source>
        <dbReference type="Proteomes" id="UP000016662"/>
    </source>
</evidence>
<accession>U2LMJ4</accession>
<keyword evidence="2" id="KW-1185">Reference proteome</keyword>
<name>U2LMJ4_9FIRM</name>
<gene>
    <name evidence="1" type="ORF">RUMCAL_02792</name>
</gene>
<protein>
    <submittedName>
        <fullName evidence="1">Uncharacterized protein</fullName>
    </submittedName>
</protein>
<dbReference type="AlphaFoldDB" id="U2LMJ4"/>
<evidence type="ECO:0000313" key="1">
    <source>
        <dbReference type="EMBL" id="ERJ90714.1"/>
    </source>
</evidence>
<comment type="caution">
    <text evidence="1">The sequence shown here is derived from an EMBL/GenBank/DDBJ whole genome shotgun (WGS) entry which is preliminary data.</text>
</comment>
<organism evidence="1 2">
    <name type="scientific">Ruminococcus callidus ATCC 27760</name>
    <dbReference type="NCBI Taxonomy" id="411473"/>
    <lineage>
        <taxon>Bacteria</taxon>
        <taxon>Bacillati</taxon>
        <taxon>Bacillota</taxon>
        <taxon>Clostridia</taxon>
        <taxon>Eubacteriales</taxon>
        <taxon>Oscillospiraceae</taxon>
        <taxon>Ruminococcus</taxon>
    </lineage>
</organism>
<dbReference type="HOGENOM" id="CLU_3221621_0_0_9"/>
<reference evidence="1 2" key="1">
    <citation type="submission" date="2013-07" db="EMBL/GenBank/DDBJ databases">
        <authorList>
            <person name="Weinstock G."/>
            <person name="Sodergren E."/>
            <person name="Wylie T."/>
            <person name="Fulton L."/>
            <person name="Fulton R."/>
            <person name="Fronick C."/>
            <person name="O'Laughlin M."/>
            <person name="Godfrey J."/>
            <person name="Miner T."/>
            <person name="Herter B."/>
            <person name="Appelbaum E."/>
            <person name="Cordes M."/>
            <person name="Lek S."/>
            <person name="Wollam A."/>
            <person name="Pepin K.H."/>
            <person name="Palsikar V.B."/>
            <person name="Mitreva M."/>
            <person name="Wilson R.K."/>
        </authorList>
    </citation>
    <scope>NUCLEOTIDE SEQUENCE [LARGE SCALE GENOMIC DNA]</scope>
    <source>
        <strain evidence="1 2">ATCC 27760</strain>
    </source>
</reference>
<sequence length="44" mass="5043">MQSELCSSVNRPTKKRLDKSVQIAYNRNRKSIPVDGLLPHSVFE</sequence>